<proteinExistence type="predicted"/>
<name>A0A8K0PFB2_9PEZI</name>
<gene>
    <name evidence="5" type="ORF">KVT40_008360</name>
</gene>
<keyword evidence="2" id="KW-0812">Transmembrane</keyword>
<keyword evidence="2" id="KW-1133">Transmembrane helix</keyword>
<dbReference type="InterPro" id="IPR053065">
    <property type="entry name" value="Archenteron_Induction-Rel"/>
</dbReference>
<dbReference type="EMBL" id="JAESVG020000010">
    <property type="protein sequence ID" value="KAG8623384.1"/>
    <property type="molecule type" value="Genomic_DNA"/>
</dbReference>
<feature type="signal peptide" evidence="3">
    <location>
        <begin position="1"/>
        <end position="16"/>
    </location>
</feature>
<dbReference type="Pfam" id="PF12955">
    <property type="entry name" value="Vps3844_C"/>
    <property type="match status" value="1"/>
</dbReference>
<reference evidence="5" key="1">
    <citation type="submission" date="2021-07" db="EMBL/GenBank/DDBJ databases">
        <title>Elsinoe batatas strain:CRI-CJ2 Genome sequencing and assembly.</title>
        <authorList>
            <person name="Huang L."/>
        </authorList>
    </citation>
    <scope>NUCLEOTIDE SEQUENCE</scope>
    <source>
        <strain evidence="5">CRI-CJ2</strain>
    </source>
</reference>
<dbReference type="AlphaFoldDB" id="A0A8K0PFB2"/>
<keyword evidence="3" id="KW-0732">Signal</keyword>
<evidence type="ECO:0000256" key="3">
    <source>
        <dbReference type="SAM" id="SignalP"/>
    </source>
</evidence>
<feature type="domain" description="Vacuolar sorting protein Vps3844 C-terminal" evidence="4">
    <location>
        <begin position="259"/>
        <end position="368"/>
    </location>
</feature>
<dbReference type="GO" id="GO:0005783">
    <property type="term" value="C:endoplasmic reticulum"/>
    <property type="evidence" value="ECO:0007669"/>
    <property type="project" value="TreeGrafter"/>
</dbReference>
<dbReference type="PANTHER" id="PTHR36853:SF1">
    <property type="entry name" value="DUF3844 DOMAIN-CONTAINING PROTEIN"/>
    <property type="match status" value="1"/>
</dbReference>
<feature type="transmembrane region" description="Helical" evidence="2">
    <location>
        <begin position="333"/>
        <end position="352"/>
    </location>
</feature>
<dbReference type="OrthoDB" id="5583277at2759"/>
<keyword evidence="6" id="KW-1185">Reference proteome</keyword>
<feature type="chain" id="PRO_5035441202" description="Vacuolar sorting protein Vps3844 C-terminal domain-containing protein" evidence="3">
    <location>
        <begin position="17"/>
        <end position="376"/>
    </location>
</feature>
<feature type="region of interest" description="Disordered" evidence="1">
    <location>
        <begin position="220"/>
        <end position="249"/>
    </location>
</feature>
<dbReference type="InterPro" id="IPR024382">
    <property type="entry name" value="Vps3844_C"/>
</dbReference>
<dbReference type="Proteomes" id="UP000809789">
    <property type="component" value="Unassembled WGS sequence"/>
</dbReference>
<sequence length="376" mass="41619">MRWLSLSLWLPALAAAGQVPTDFNGRLYIYDKSSPSLSNKHAPISHEAARLIIAQRLGVDRYHDGDSISAETLSALNSLGSGSGLFEEKETRRPLAVLLSSEDRHHHQQDLEPYTHVATVEAIPSLKQSDSLFVGFASQKYASENRQPVFSKDNAEQGIYFESDDAIVRRITGFPQPGLLLDQYRREGYDVILLISPKQWAAKTSYGHFERPWAVVTHEKRQIQEKPLEEEPDTPTPNETISPSKSNDTTPLRGILPFCYSTKEKCESTTRNCTGHGSCKIAYTQKDSSSDDEGVPCYSCSCTATVRENKDGSKKTTVWSGPACQKKDVVTPFWLITGFTVLMIFLVSWAIGTIMTMGNEELPSVIGAGVSGVPRK</sequence>
<evidence type="ECO:0000256" key="2">
    <source>
        <dbReference type="SAM" id="Phobius"/>
    </source>
</evidence>
<evidence type="ECO:0000313" key="5">
    <source>
        <dbReference type="EMBL" id="KAG8623384.1"/>
    </source>
</evidence>
<evidence type="ECO:0000313" key="6">
    <source>
        <dbReference type="Proteomes" id="UP000809789"/>
    </source>
</evidence>
<evidence type="ECO:0000256" key="1">
    <source>
        <dbReference type="SAM" id="MobiDB-lite"/>
    </source>
</evidence>
<keyword evidence="2" id="KW-0472">Membrane</keyword>
<protein>
    <recommendedName>
        <fullName evidence="4">Vacuolar sorting protein Vps3844 C-terminal domain-containing protein</fullName>
    </recommendedName>
</protein>
<comment type="caution">
    <text evidence="5">The sequence shown here is derived from an EMBL/GenBank/DDBJ whole genome shotgun (WGS) entry which is preliminary data.</text>
</comment>
<evidence type="ECO:0000259" key="4">
    <source>
        <dbReference type="Pfam" id="PF12955"/>
    </source>
</evidence>
<accession>A0A8K0PFB2</accession>
<dbReference type="PANTHER" id="PTHR36853">
    <property type="entry name" value="EXPRESSED PROTEIN"/>
    <property type="match status" value="1"/>
</dbReference>
<organism evidence="5 6">
    <name type="scientific">Elsinoe batatas</name>
    <dbReference type="NCBI Taxonomy" id="2601811"/>
    <lineage>
        <taxon>Eukaryota</taxon>
        <taxon>Fungi</taxon>
        <taxon>Dikarya</taxon>
        <taxon>Ascomycota</taxon>
        <taxon>Pezizomycotina</taxon>
        <taxon>Dothideomycetes</taxon>
        <taxon>Dothideomycetidae</taxon>
        <taxon>Myriangiales</taxon>
        <taxon>Elsinoaceae</taxon>
        <taxon>Elsinoe</taxon>
    </lineage>
</organism>
<feature type="compositionally biased region" description="Basic and acidic residues" evidence="1">
    <location>
        <begin position="220"/>
        <end position="229"/>
    </location>
</feature>